<evidence type="ECO:0000313" key="4">
    <source>
        <dbReference type="Proteomes" id="UP000483820"/>
    </source>
</evidence>
<organism evidence="3 4">
    <name type="scientific">Caenorhabditis remanei</name>
    <name type="common">Caenorhabditis vulgaris</name>
    <dbReference type="NCBI Taxonomy" id="31234"/>
    <lineage>
        <taxon>Eukaryota</taxon>
        <taxon>Metazoa</taxon>
        <taxon>Ecdysozoa</taxon>
        <taxon>Nematoda</taxon>
        <taxon>Chromadorea</taxon>
        <taxon>Rhabditida</taxon>
        <taxon>Rhabditina</taxon>
        <taxon>Rhabditomorpha</taxon>
        <taxon>Rhabditoidea</taxon>
        <taxon>Rhabditidae</taxon>
        <taxon>Peloderinae</taxon>
        <taxon>Caenorhabditis</taxon>
    </lineage>
</organism>
<dbReference type="Proteomes" id="UP000483820">
    <property type="component" value="Chromosome II"/>
</dbReference>
<dbReference type="InterPro" id="IPR001304">
    <property type="entry name" value="C-type_lectin-like"/>
</dbReference>
<sequence length="138" mass="15001">MNQSAATLKCWNNGAKLSGLESMNETRFVAENVESEMISTDSALSRWDIWIDGVRKTGCISESDVKGKNGCKGIKGFAFSDQTLKNHGGYDWSEGEPNGRGGTQKCVVMMIKKGKNGKLDDIECDALKRGVLCGMEAQ</sequence>
<evidence type="ECO:0000313" key="3">
    <source>
        <dbReference type="EMBL" id="KAF1766986.1"/>
    </source>
</evidence>
<feature type="domain" description="C-type lectin" evidence="2">
    <location>
        <begin position="2"/>
        <end position="133"/>
    </location>
</feature>
<accession>A0A6A5HJX5</accession>
<name>A0A6A5HJX5_CAERE</name>
<dbReference type="Gene3D" id="3.10.100.10">
    <property type="entry name" value="Mannose-Binding Protein A, subunit A"/>
    <property type="match status" value="1"/>
</dbReference>
<comment type="caution">
    <text evidence="3">The sequence shown here is derived from an EMBL/GenBank/DDBJ whole genome shotgun (WGS) entry which is preliminary data.</text>
</comment>
<dbReference type="PANTHER" id="PTHR23124">
    <property type="entry name" value="C-TYPE LECTIN DOMAIN-CONTAINING PROTEIN-RELATED-RELATED"/>
    <property type="match status" value="1"/>
</dbReference>
<reference evidence="3 4" key="1">
    <citation type="submission" date="2019-12" db="EMBL/GenBank/DDBJ databases">
        <title>Chromosome-level assembly of the Caenorhabditis remanei genome.</title>
        <authorList>
            <person name="Teterina A.A."/>
            <person name="Willis J.H."/>
            <person name="Phillips P.C."/>
        </authorList>
    </citation>
    <scope>NUCLEOTIDE SEQUENCE [LARGE SCALE GENOMIC DNA]</scope>
    <source>
        <strain evidence="3 4">PX506</strain>
        <tissue evidence="3">Whole organism</tissue>
    </source>
</reference>
<dbReference type="SUPFAM" id="SSF56436">
    <property type="entry name" value="C-type lectin-like"/>
    <property type="match status" value="1"/>
</dbReference>
<gene>
    <name evidence="3" type="ORF">GCK72_006944</name>
</gene>
<dbReference type="GeneID" id="9804392"/>
<dbReference type="CTD" id="9804392"/>
<evidence type="ECO:0000259" key="2">
    <source>
        <dbReference type="Pfam" id="PF00059"/>
    </source>
</evidence>
<dbReference type="Pfam" id="PF00059">
    <property type="entry name" value="Lectin_C"/>
    <property type="match status" value="1"/>
</dbReference>
<dbReference type="KEGG" id="crq:GCK72_006944"/>
<dbReference type="InterPro" id="IPR016186">
    <property type="entry name" value="C-type_lectin-like/link_sf"/>
</dbReference>
<dbReference type="InterPro" id="IPR016187">
    <property type="entry name" value="CTDL_fold"/>
</dbReference>
<dbReference type="InterPro" id="IPR018378">
    <property type="entry name" value="C-type_lectin_CS"/>
</dbReference>
<dbReference type="RefSeq" id="XP_053590094.1">
    <property type="nucleotide sequence ID" value="XM_053725900.1"/>
</dbReference>
<dbReference type="EMBL" id="WUAV01000002">
    <property type="protein sequence ID" value="KAF1766986.1"/>
    <property type="molecule type" value="Genomic_DNA"/>
</dbReference>
<evidence type="ECO:0000256" key="1">
    <source>
        <dbReference type="ARBA" id="ARBA00023157"/>
    </source>
</evidence>
<proteinExistence type="predicted"/>
<dbReference type="PROSITE" id="PS00615">
    <property type="entry name" value="C_TYPE_LECTIN_1"/>
    <property type="match status" value="1"/>
</dbReference>
<protein>
    <recommendedName>
        <fullName evidence="2">C-type lectin domain-containing protein</fullName>
    </recommendedName>
</protein>
<dbReference type="AlphaFoldDB" id="A0A6A5HJX5"/>
<keyword evidence="1" id="KW-1015">Disulfide bond</keyword>